<feature type="signal peptide" evidence="1">
    <location>
        <begin position="1"/>
        <end position="32"/>
    </location>
</feature>
<evidence type="ECO:0000256" key="1">
    <source>
        <dbReference type="SAM" id="SignalP"/>
    </source>
</evidence>
<dbReference type="Proteomes" id="UP000030762">
    <property type="component" value="Unassembled WGS sequence"/>
</dbReference>
<proteinExistence type="predicted"/>
<evidence type="ECO:0000313" key="3">
    <source>
        <dbReference type="Proteomes" id="UP000030762"/>
    </source>
</evidence>
<dbReference type="OMA" id="ANGQLCA"/>
<dbReference type="VEuPathDB" id="FungiDB:SDRG_11442"/>
<keyword evidence="3" id="KW-1185">Reference proteome</keyword>
<dbReference type="OrthoDB" id="76162at2759"/>
<gene>
    <name evidence="2" type="ORF">SDRG_11442</name>
</gene>
<dbReference type="EMBL" id="JH767172">
    <property type="protein sequence ID" value="EQC30969.1"/>
    <property type="molecule type" value="Genomic_DNA"/>
</dbReference>
<dbReference type="STRING" id="1156394.T0PZJ0"/>
<name>T0PZJ0_SAPDV</name>
<dbReference type="GeneID" id="19952169"/>
<dbReference type="AlphaFoldDB" id="T0PZJ0"/>
<sequence>MATQRSLLLLPIAAMYAPSLLALTALASSVAAQVDCTNYVVTSKSSYDTTCDGSQGSHAWPVGVDASYCHGWSASDASGNTQKYSATNLRCSAENDMFLYTQHDGTTDCSSVGNNIKQLNFTLSCAKDVANLYQTGLDFSCCNQRAAAFDSCKRAQPVVSWPTSQPLSKFQTFANGQLCAGSADDTNSTTAPKTKSTVTTTKPVATTAAVATAAPNSASLASIAVSVTAVAAVAALL</sequence>
<evidence type="ECO:0008006" key="4">
    <source>
        <dbReference type="Google" id="ProtNLM"/>
    </source>
</evidence>
<dbReference type="RefSeq" id="XP_008615707.1">
    <property type="nucleotide sequence ID" value="XM_008617485.1"/>
</dbReference>
<keyword evidence="1" id="KW-0732">Signal</keyword>
<feature type="chain" id="PRO_5004569360" description="Secreted protein" evidence="1">
    <location>
        <begin position="33"/>
        <end position="237"/>
    </location>
</feature>
<evidence type="ECO:0000313" key="2">
    <source>
        <dbReference type="EMBL" id="EQC30969.1"/>
    </source>
</evidence>
<accession>T0PZJ0</accession>
<dbReference type="InParanoid" id="T0PZJ0"/>
<protein>
    <recommendedName>
        <fullName evidence="4">Secreted protein</fullName>
    </recommendedName>
</protein>
<reference evidence="2 3" key="1">
    <citation type="submission" date="2012-04" db="EMBL/GenBank/DDBJ databases">
        <title>The Genome Sequence of Saprolegnia declina VS20.</title>
        <authorList>
            <consortium name="The Broad Institute Genome Sequencing Platform"/>
            <person name="Russ C."/>
            <person name="Nusbaum C."/>
            <person name="Tyler B."/>
            <person name="van West P."/>
            <person name="Dieguez-Uribeondo J."/>
            <person name="de Bruijn I."/>
            <person name="Tripathy S."/>
            <person name="Jiang R."/>
            <person name="Young S.K."/>
            <person name="Zeng Q."/>
            <person name="Gargeya S."/>
            <person name="Fitzgerald M."/>
            <person name="Haas B."/>
            <person name="Abouelleil A."/>
            <person name="Alvarado L."/>
            <person name="Arachchi H.M."/>
            <person name="Berlin A."/>
            <person name="Chapman S.B."/>
            <person name="Goldberg J."/>
            <person name="Griggs A."/>
            <person name="Gujja S."/>
            <person name="Hansen M."/>
            <person name="Howarth C."/>
            <person name="Imamovic A."/>
            <person name="Larimer J."/>
            <person name="McCowen C."/>
            <person name="Montmayeur A."/>
            <person name="Murphy C."/>
            <person name="Neiman D."/>
            <person name="Pearson M."/>
            <person name="Priest M."/>
            <person name="Roberts A."/>
            <person name="Saif S."/>
            <person name="Shea T."/>
            <person name="Sisk P."/>
            <person name="Sykes S."/>
            <person name="Wortman J."/>
            <person name="Nusbaum C."/>
            <person name="Birren B."/>
        </authorList>
    </citation>
    <scope>NUCLEOTIDE SEQUENCE [LARGE SCALE GENOMIC DNA]</scope>
    <source>
        <strain evidence="2 3">VS20</strain>
    </source>
</reference>
<organism evidence="2 3">
    <name type="scientific">Saprolegnia diclina (strain VS20)</name>
    <dbReference type="NCBI Taxonomy" id="1156394"/>
    <lineage>
        <taxon>Eukaryota</taxon>
        <taxon>Sar</taxon>
        <taxon>Stramenopiles</taxon>
        <taxon>Oomycota</taxon>
        <taxon>Saprolegniomycetes</taxon>
        <taxon>Saprolegniales</taxon>
        <taxon>Saprolegniaceae</taxon>
        <taxon>Saprolegnia</taxon>
    </lineage>
</organism>
<dbReference type="eggNOG" id="ENOG502QUGT">
    <property type="taxonomic scope" value="Eukaryota"/>
</dbReference>